<evidence type="ECO:0000313" key="4">
    <source>
        <dbReference type="EMBL" id="KAF2258251.1"/>
    </source>
</evidence>
<dbReference type="Gene3D" id="4.10.240.10">
    <property type="entry name" value="Zn(2)-C6 fungal-type DNA-binding domain"/>
    <property type="match status" value="1"/>
</dbReference>
<dbReference type="GO" id="GO:0000981">
    <property type="term" value="F:DNA-binding transcription factor activity, RNA polymerase II-specific"/>
    <property type="evidence" value="ECO:0007669"/>
    <property type="project" value="InterPro"/>
</dbReference>
<dbReference type="CDD" id="cd00067">
    <property type="entry name" value="GAL4"/>
    <property type="match status" value="1"/>
</dbReference>
<dbReference type="GO" id="GO:0008270">
    <property type="term" value="F:zinc ion binding"/>
    <property type="evidence" value="ECO:0007669"/>
    <property type="project" value="InterPro"/>
</dbReference>
<dbReference type="PROSITE" id="PS50048">
    <property type="entry name" value="ZN2_CY6_FUNGAL_2"/>
    <property type="match status" value="1"/>
</dbReference>
<dbReference type="EMBL" id="ML986774">
    <property type="protein sequence ID" value="KAF2258251.1"/>
    <property type="molecule type" value="Genomic_DNA"/>
</dbReference>
<reference evidence="5" key="1">
    <citation type="journal article" date="2020" name="Stud. Mycol.">
        <title>101 Dothideomycetes genomes: A test case for predicting lifestyles and emergence of pathogens.</title>
        <authorList>
            <person name="Haridas S."/>
            <person name="Albert R."/>
            <person name="Binder M."/>
            <person name="Bloem J."/>
            <person name="LaButti K."/>
            <person name="Salamov A."/>
            <person name="Andreopoulos B."/>
            <person name="Baker S."/>
            <person name="Barry K."/>
            <person name="Bills G."/>
            <person name="Bluhm B."/>
            <person name="Cannon C."/>
            <person name="Castanera R."/>
            <person name="Culley D."/>
            <person name="Daum C."/>
            <person name="Ezra D."/>
            <person name="Gonzalez J."/>
            <person name="Henrissat B."/>
            <person name="Kuo A."/>
            <person name="Liang C."/>
            <person name="Lipzen A."/>
            <person name="Lutzoni F."/>
            <person name="Magnuson J."/>
            <person name="Mondo S."/>
            <person name="Nolan M."/>
            <person name="Ohm R."/>
            <person name="Pangilinan J."/>
            <person name="Park H.-J."/>
            <person name="Ramirez L."/>
            <person name="Alfaro M."/>
            <person name="Sun H."/>
            <person name="Tritt A."/>
            <person name="Yoshinaga Y."/>
            <person name="Zwiers L.-H."/>
            <person name="Turgeon B."/>
            <person name="Goodwin S."/>
            <person name="Spatafora J."/>
            <person name="Crous P."/>
            <person name="Grigoriev I."/>
        </authorList>
    </citation>
    <scope>NUCLEOTIDE SEQUENCE [LARGE SCALE GENOMIC DNA]</scope>
    <source>
        <strain evidence="5">CBS 304.66</strain>
    </source>
</reference>
<feature type="region of interest" description="Disordered" evidence="2">
    <location>
        <begin position="50"/>
        <end position="123"/>
    </location>
</feature>
<feature type="compositionally biased region" description="Polar residues" evidence="2">
    <location>
        <begin position="172"/>
        <end position="181"/>
    </location>
</feature>
<dbReference type="PROSITE" id="PS00463">
    <property type="entry name" value="ZN2_CY6_FUNGAL_1"/>
    <property type="match status" value="1"/>
</dbReference>
<dbReference type="InterPro" id="IPR001138">
    <property type="entry name" value="Zn2Cys6_DnaBD"/>
</dbReference>
<keyword evidence="5" id="KW-1185">Reference proteome</keyword>
<evidence type="ECO:0000256" key="2">
    <source>
        <dbReference type="SAM" id="MobiDB-lite"/>
    </source>
</evidence>
<evidence type="ECO:0000256" key="1">
    <source>
        <dbReference type="ARBA" id="ARBA00023242"/>
    </source>
</evidence>
<feature type="compositionally biased region" description="Low complexity" evidence="2">
    <location>
        <begin position="182"/>
        <end position="206"/>
    </location>
</feature>
<feature type="compositionally biased region" description="Low complexity" evidence="2">
    <location>
        <begin position="272"/>
        <end position="292"/>
    </location>
</feature>
<feature type="domain" description="Zn(2)-C6 fungal-type" evidence="3">
    <location>
        <begin position="132"/>
        <end position="166"/>
    </location>
</feature>
<comment type="caution">
    <text evidence="4">The sequence shown here is derived from an EMBL/GenBank/DDBJ whole genome shotgun (WGS) entry which is preliminary data.</text>
</comment>
<proteinExistence type="predicted"/>
<sequence>MAIGVDRRVEKASSRLNHALLLRTVESNAMSYNPLAQVPGVSLPLTDISSIHSSANSDHDPTNPRQGVLPSLHQHQQTSKKRRSSKGKVPPEIRRSSSTPHMRNLAVASSGELSPTADKRRNKLGYHRTSVACGHCRRRKIRCLVAQDDSQGRCANCIRLKKECNFYPVEQNPENQRSQTNAAKEAGSAAPASSTTSSPRHPPSASGEKAEEFRSPYAGAPPSATASRFGVQSGPDVESKPAAHSNSTSIPRPPYAYPHAIETQWPTTGFLPSSSVGESSPSSSGYWRPSPSAATSNYGSESNFSGGQTPTTMSTASNMSYGGHHDTHGWGHPNMQPPARSMSYGNIEGLPQNYSNQGLGIQQDFPRRPSPYGYPPTIDTHPSTIQCTTLGDATSAPLSAPILPNQQYPYSQNWNPYGGVQNPPHEMPVPSRSMSVQWYAEPTLDQVQEEGIPPMAYNHHPMQQYYSEA</sequence>
<feature type="compositionally biased region" description="Polar residues" evidence="2">
    <location>
        <begin position="293"/>
        <end position="309"/>
    </location>
</feature>
<dbReference type="SUPFAM" id="SSF57701">
    <property type="entry name" value="Zn2/Cys6 DNA-binding domain"/>
    <property type="match status" value="1"/>
</dbReference>
<feature type="region of interest" description="Disordered" evidence="2">
    <location>
        <begin position="171"/>
        <end position="309"/>
    </location>
</feature>
<name>A0A9P4N4F9_9PLEO</name>
<dbReference type="AlphaFoldDB" id="A0A9P4N4F9"/>
<dbReference type="Proteomes" id="UP000800093">
    <property type="component" value="Unassembled WGS sequence"/>
</dbReference>
<keyword evidence="1" id="KW-0539">Nucleus</keyword>
<dbReference type="Pfam" id="PF00172">
    <property type="entry name" value="Zn_clus"/>
    <property type="match status" value="1"/>
</dbReference>
<protein>
    <recommendedName>
        <fullName evidence="3">Zn(2)-C6 fungal-type domain-containing protein</fullName>
    </recommendedName>
</protein>
<gene>
    <name evidence="4" type="ORF">CC78DRAFT_537937</name>
</gene>
<dbReference type="OrthoDB" id="4150019at2759"/>
<dbReference type="SMART" id="SM00066">
    <property type="entry name" value="GAL4"/>
    <property type="match status" value="1"/>
</dbReference>
<evidence type="ECO:0000259" key="3">
    <source>
        <dbReference type="PROSITE" id="PS50048"/>
    </source>
</evidence>
<accession>A0A9P4N4F9</accession>
<organism evidence="4 5">
    <name type="scientific">Lojkania enalia</name>
    <dbReference type="NCBI Taxonomy" id="147567"/>
    <lineage>
        <taxon>Eukaryota</taxon>
        <taxon>Fungi</taxon>
        <taxon>Dikarya</taxon>
        <taxon>Ascomycota</taxon>
        <taxon>Pezizomycotina</taxon>
        <taxon>Dothideomycetes</taxon>
        <taxon>Pleosporomycetidae</taxon>
        <taxon>Pleosporales</taxon>
        <taxon>Pleosporales incertae sedis</taxon>
        <taxon>Lojkania</taxon>
    </lineage>
</organism>
<dbReference type="InterPro" id="IPR036864">
    <property type="entry name" value="Zn2-C6_fun-type_DNA-bd_sf"/>
</dbReference>
<evidence type="ECO:0000313" key="5">
    <source>
        <dbReference type="Proteomes" id="UP000800093"/>
    </source>
</evidence>